<dbReference type="PANTHER" id="PTHR36503">
    <property type="entry name" value="BLR2520 PROTEIN"/>
    <property type="match status" value="1"/>
</dbReference>
<evidence type="ECO:0000313" key="3">
    <source>
        <dbReference type="Proteomes" id="UP001147830"/>
    </source>
</evidence>
<organism evidence="2 3">
    <name type="scientific">Thalassolituus pacificus</name>
    <dbReference type="NCBI Taxonomy" id="2975440"/>
    <lineage>
        <taxon>Bacteria</taxon>
        <taxon>Pseudomonadati</taxon>
        <taxon>Pseudomonadota</taxon>
        <taxon>Gammaproteobacteria</taxon>
        <taxon>Oceanospirillales</taxon>
        <taxon>Oceanospirillaceae</taxon>
        <taxon>Thalassolituus</taxon>
    </lineage>
</organism>
<dbReference type="PANTHER" id="PTHR36503:SF2">
    <property type="entry name" value="BLR2408 PROTEIN"/>
    <property type="match status" value="1"/>
</dbReference>
<comment type="caution">
    <text evidence="2">The sequence shown here is derived from an EMBL/GenBank/DDBJ whole genome shotgun (WGS) entry which is preliminary data.</text>
</comment>
<dbReference type="InterPro" id="IPR053863">
    <property type="entry name" value="Glyoxy/Ble-like_N"/>
</dbReference>
<dbReference type="SUPFAM" id="SSF54593">
    <property type="entry name" value="Glyoxalase/Bleomycin resistance protein/Dihydroxybiphenyl dioxygenase"/>
    <property type="match status" value="1"/>
</dbReference>
<protein>
    <submittedName>
        <fullName evidence="2">Glyoxalase/bleomycin resistance/extradiol dioxygenase family protein</fullName>
    </submittedName>
</protein>
<keyword evidence="2" id="KW-0223">Dioxygenase</keyword>
<dbReference type="InterPro" id="IPR037523">
    <property type="entry name" value="VOC_core"/>
</dbReference>
<reference evidence="2" key="2">
    <citation type="submission" date="2022-08" db="EMBL/GenBank/DDBJ databases">
        <authorList>
            <person name="Dong C."/>
        </authorList>
    </citation>
    <scope>NUCLEOTIDE SEQUENCE</scope>
    <source>
        <strain evidence="2">59MF3M-4</strain>
    </source>
</reference>
<feature type="domain" description="VOC" evidence="1">
    <location>
        <begin position="3"/>
        <end position="127"/>
    </location>
</feature>
<dbReference type="RefSeq" id="WP_260977496.1">
    <property type="nucleotide sequence ID" value="NZ_JAOANI010000028.1"/>
</dbReference>
<sequence length="132" mass="14722">MSRQIFVNLAVSDIERSRRFFTALGFSINEQFSNEVAVCVVIADNIFAMLLKPEFYSQFTSKNLCDAHSSSEVLLCLSCSSRTEVDTIGQAAEDNGGRIARPGQDQGPMYGLSFEDPDGHTWELMYMDMQSS</sequence>
<evidence type="ECO:0000313" key="2">
    <source>
        <dbReference type="EMBL" id="MCT7360667.1"/>
    </source>
</evidence>
<gene>
    <name evidence="2" type="ORF">NYR02_16725</name>
</gene>
<accession>A0A9X2WHS1</accession>
<dbReference type="Pfam" id="PF22677">
    <property type="entry name" value="Ble-like_N"/>
    <property type="match status" value="1"/>
</dbReference>
<proteinExistence type="predicted"/>
<dbReference type="Gene3D" id="3.10.180.10">
    <property type="entry name" value="2,3-Dihydroxybiphenyl 1,2-Dioxygenase, domain 1"/>
    <property type="match status" value="1"/>
</dbReference>
<keyword evidence="3" id="KW-1185">Reference proteome</keyword>
<dbReference type="InterPro" id="IPR029068">
    <property type="entry name" value="Glyas_Bleomycin-R_OHBP_Dase"/>
</dbReference>
<evidence type="ECO:0000259" key="1">
    <source>
        <dbReference type="PROSITE" id="PS51819"/>
    </source>
</evidence>
<name>A0A9X2WHS1_9GAMM</name>
<dbReference type="PROSITE" id="PS51819">
    <property type="entry name" value="VOC"/>
    <property type="match status" value="1"/>
</dbReference>
<reference evidence="2" key="1">
    <citation type="journal article" date="2022" name="Front. Microbiol.">
        <title>Genome-based taxonomic rearrangement of Oceanobacter-related bacteria including the description of Thalassolituus hydrocarbonoclasticus sp. nov. and Thalassolituus pacificus sp. nov. and emended description of the genus Thalassolituus.</title>
        <authorList>
            <person name="Dong C."/>
            <person name="Wei L."/>
            <person name="Wang J."/>
            <person name="Lai Q."/>
            <person name="Huang Z."/>
            <person name="Shao Z."/>
        </authorList>
    </citation>
    <scope>NUCLEOTIDE SEQUENCE</scope>
    <source>
        <strain evidence="2">59MF3M-4</strain>
    </source>
</reference>
<dbReference type="GO" id="GO:0051213">
    <property type="term" value="F:dioxygenase activity"/>
    <property type="evidence" value="ECO:0007669"/>
    <property type="project" value="UniProtKB-KW"/>
</dbReference>
<keyword evidence="2" id="KW-0560">Oxidoreductase</keyword>
<dbReference type="Proteomes" id="UP001147830">
    <property type="component" value="Unassembled WGS sequence"/>
</dbReference>
<dbReference type="EMBL" id="JAOANI010000028">
    <property type="protein sequence ID" value="MCT7360667.1"/>
    <property type="molecule type" value="Genomic_DNA"/>
</dbReference>
<dbReference type="AlphaFoldDB" id="A0A9X2WHS1"/>